<dbReference type="Proteomes" id="UP000320643">
    <property type="component" value="Unassembled WGS sequence"/>
</dbReference>
<dbReference type="OrthoDB" id="1255794at2"/>
<proteinExistence type="predicted"/>
<organism evidence="2 3">
    <name type="scientific">Flavobacterium zepuense</name>
    <dbReference type="NCBI Taxonomy" id="2593302"/>
    <lineage>
        <taxon>Bacteria</taxon>
        <taxon>Pseudomonadati</taxon>
        <taxon>Bacteroidota</taxon>
        <taxon>Flavobacteriia</taxon>
        <taxon>Flavobacteriales</taxon>
        <taxon>Flavobacteriaceae</taxon>
        <taxon>Flavobacterium</taxon>
    </lineage>
</organism>
<accession>A0A552V1W6</accession>
<dbReference type="AlphaFoldDB" id="A0A552V1W6"/>
<keyword evidence="3" id="KW-1185">Reference proteome</keyword>
<dbReference type="RefSeq" id="WP_143373533.1">
    <property type="nucleotide sequence ID" value="NZ_VJVZ01000006.1"/>
</dbReference>
<evidence type="ECO:0000313" key="2">
    <source>
        <dbReference type="EMBL" id="TRW24452.1"/>
    </source>
</evidence>
<evidence type="ECO:0000256" key="1">
    <source>
        <dbReference type="SAM" id="Phobius"/>
    </source>
</evidence>
<comment type="caution">
    <text evidence="2">The sequence shown here is derived from an EMBL/GenBank/DDBJ whole genome shotgun (WGS) entry which is preliminary data.</text>
</comment>
<keyword evidence="1" id="KW-0812">Transmembrane</keyword>
<keyword evidence="1" id="KW-1133">Transmembrane helix</keyword>
<name>A0A552V1W6_9FLAO</name>
<gene>
    <name evidence="2" type="ORF">FMM05_11525</name>
</gene>
<sequence length="173" mass="20080">MEAPHTKKLLSLSASARRQVLSCSVLFGLYSFYLLIEVLDFLALLHSKEPDYSATYTIVHVAYFMVEMVVCLGLALWIAIINPKRTDNYILLGIILAAITLFRIIMVYYLYHYSEPTYHFVPYIYKLANPLSNFFRFTFIYLQIIITLIASITCFRAYSASRKLQVEKSRMDT</sequence>
<keyword evidence="1" id="KW-0472">Membrane</keyword>
<protein>
    <submittedName>
        <fullName evidence="2">Uncharacterized protein</fullName>
    </submittedName>
</protein>
<reference evidence="2 3" key="1">
    <citation type="submission" date="2019-07" db="EMBL/GenBank/DDBJ databases">
        <title>Flavobacterium sp. nov., isolated from glacier ice.</title>
        <authorList>
            <person name="Liu Q."/>
            <person name="Xin Y.-H."/>
        </authorList>
    </citation>
    <scope>NUCLEOTIDE SEQUENCE [LARGE SCALE GENOMIC DNA]</scope>
    <source>
        <strain evidence="2 3">ZT4R6</strain>
    </source>
</reference>
<evidence type="ECO:0000313" key="3">
    <source>
        <dbReference type="Proteomes" id="UP000320643"/>
    </source>
</evidence>
<dbReference type="EMBL" id="VJVZ01000006">
    <property type="protein sequence ID" value="TRW24452.1"/>
    <property type="molecule type" value="Genomic_DNA"/>
</dbReference>
<feature type="transmembrane region" description="Helical" evidence="1">
    <location>
        <begin position="57"/>
        <end position="77"/>
    </location>
</feature>
<feature type="transmembrane region" description="Helical" evidence="1">
    <location>
        <begin position="139"/>
        <end position="158"/>
    </location>
</feature>
<feature type="transmembrane region" description="Helical" evidence="1">
    <location>
        <begin position="89"/>
        <end position="111"/>
    </location>
</feature>
<feature type="transmembrane region" description="Helical" evidence="1">
    <location>
        <begin position="20"/>
        <end position="45"/>
    </location>
</feature>